<dbReference type="AlphaFoldDB" id="A0A5E6QUK3"/>
<dbReference type="RefSeq" id="WP_038994261.1">
    <property type="nucleotide sequence ID" value="NZ_OZ024668.1"/>
</dbReference>
<protein>
    <submittedName>
        <fullName evidence="2">Uncharacterized protein</fullName>
    </submittedName>
</protein>
<dbReference type="SUPFAM" id="SSF69635">
    <property type="entry name" value="Type III secretory system chaperone-like"/>
    <property type="match status" value="1"/>
</dbReference>
<accession>A0A5E6QUK3</accession>
<evidence type="ECO:0000313" key="3">
    <source>
        <dbReference type="Proteomes" id="UP000326595"/>
    </source>
</evidence>
<evidence type="ECO:0000313" key="2">
    <source>
        <dbReference type="EMBL" id="VVM59156.1"/>
    </source>
</evidence>
<reference evidence="2" key="1">
    <citation type="submission" date="2019-09" db="EMBL/GenBank/DDBJ databases">
        <authorList>
            <person name="Chandra G."/>
            <person name="Truman W A."/>
        </authorList>
    </citation>
    <scope>NUCLEOTIDE SEQUENCE [LARGE SCALE GENOMIC DNA]</scope>
    <source>
        <strain evidence="2">PS652</strain>
    </source>
</reference>
<proteinExistence type="predicted"/>
<dbReference type="InterPro" id="IPR003065">
    <property type="entry name" value="Invas_SpaK"/>
</dbReference>
<name>A0A5E6QUK3_PSEFL</name>
<dbReference type="Gene3D" id="3.30.1460.10">
    <property type="match status" value="1"/>
</dbReference>
<dbReference type="Pfam" id="PF03519">
    <property type="entry name" value="Invas_SpaK"/>
    <property type="match status" value="1"/>
</dbReference>
<evidence type="ECO:0000313" key="1">
    <source>
        <dbReference type="EMBL" id="CAK9888319.1"/>
    </source>
</evidence>
<dbReference type="EMBL" id="CABVHG010000005">
    <property type="protein sequence ID" value="VVM59156.1"/>
    <property type="molecule type" value="Genomic_DNA"/>
</dbReference>
<reference evidence="1 3" key="2">
    <citation type="submission" date="2024-03" db="EMBL/GenBank/DDBJ databases">
        <authorList>
            <person name="Alaster D. Moffat"/>
            <person name="Govind Chandra"/>
            <person name="Andrew W. Truman"/>
        </authorList>
    </citation>
    <scope>NUCLEOTIDE SEQUENCE [LARGE SCALE GENOMIC DNA]</scope>
    <source>
        <strain evidence="1">PS652</strain>
    </source>
</reference>
<organism evidence="2">
    <name type="scientific">Pseudomonas fluorescens</name>
    <dbReference type="NCBI Taxonomy" id="294"/>
    <lineage>
        <taxon>Bacteria</taxon>
        <taxon>Pseudomonadati</taxon>
        <taxon>Pseudomonadota</taxon>
        <taxon>Gammaproteobacteria</taxon>
        <taxon>Pseudomonadales</taxon>
        <taxon>Pseudomonadaceae</taxon>
        <taxon>Pseudomonas</taxon>
    </lineage>
</organism>
<dbReference type="EMBL" id="OZ024668">
    <property type="protein sequence ID" value="CAK9888319.1"/>
    <property type="molecule type" value="Genomic_DNA"/>
</dbReference>
<sequence>MATVDNLLRGTLRQHQHGDTRLERLLDDLPDISISEQEGDIWFSAAAVPLTPALLRRHAEPILQLLMRPSTSARNQQLQLFGQGDSLELRMLLADQAYSSVQGFAMALDEFFGVLLQLRALVLR</sequence>
<dbReference type="Proteomes" id="UP000326595">
    <property type="component" value="Chromosome"/>
</dbReference>
<gene>
    <name evidence="1" type="ORF">PS652_01143</name>
    <name evidence="2" type="ORF">PS652_01199</name>
</gene>